<dbReference type="EMBL" id="MFSS01000107">
    <property type="protein sequence ID" value="OGI41955.1"/>
    <property type="molecule type" value="Genomic_DNA"/>
</dbReference>
<keyword evidence="6 13" id="KW-0812">Transmembrane</keyword>
<keyword evidence="11" id="KW-0482">Metalloprotease</keyword>
<organism evidence="14 15">
    <name type="scientific">Candidatus Muproteobacteria bacterium RBG_16_64_11</name>
    <dbReference type="NCBI Taxonomy" id="1817758"/>
    <lineage>
        <taxon>Bacteria</taxon>
        <taxon>Pseudomonadati</taxon>
        <taxon>Pseudomonadota</taxon>
        <taxon>Candidatus Muproteobacteria</taxon>
    </lineage>
</organism>
<comment type="caution">
    <text evidence="14">The sequence shown here is derived from an EMBL/GenBank/DDBJ whole genome shotgun (WGS) entry which is preliminary data.</text>
</comment>
<dbReference type="Proteomes" id="UP000177925">
    <property type="component" value="Unassembled WGS sequence"/>
</dbReference>
<dbReference type="GO" id="GO:0008237">
    <property type="term" value="F:metallopeptidase activity"/>
    <property type="evidence" value="ECO:0007669"/>
    <property type="project" value="UniProtKB-KW"/>
</dbReference>
<proteinExistence type="inferred from homology"/>
<evidence type="ECO:0000256" key="13">
    <source>
        <dbReference type="SAM" id="Phobius"/>
    </source>
</evidence>
<keyword evidence="5" id="KW-0645">Protease</keyword>
<dbReference type="PANTHER" id="PTHR35864:SF1">
    <property type="entry name" value="ZINC METALLOPROTEASE YWHC-RELATED"/>
    <property type="match status" value="1"/>
</dbReference>
<keyword evidence="7" id="KW-0479">Metal-binding</keyword>
<dbReference type="CDD" id="cd06158">
    <property type="entry name" value="S2P-M50_like_1"/>
    <property type="match status" value="1"/>
</dbReference>
<protein>
    <submittedName>
        <fullName evidence="14">Peptidase</fullName>
    </submittedName>
</protein>
<evidence type="ECO:0000256" key="12">
    <source>
        <dbReference type="ARBA" id="ARBA00023136"/>
    </source>
</evidence>
<dbReference type="GO" id="GO:0005886">
    <property type="term" value="C:plasma membrane"/>
    <property type="evidence" value="ECO:0007669"/>
    <property type="project" value="UniProtKB-SubCell"/>
</dbReference>
<evidence type="ECO:0000256" key="1">
    <source>
        <dbReference type="ARBA" id="ARBA00001947"/>
    </source>
</evidence>
<evidence type="ECO:0000256" key="11">
    <source>
        <dbReference type="ARBA" id="ARBA00023049"/>
    </source>
</evidence>
<keyword evidence="9" id="KW-0862">Zinc</keyword>
<feature type="transmembrane region" description="Helical" evidence="13">
    <location>
        <begin position="94"/>
        <end position="116"/>
    </location>
</feature>
<keyword evidence="4" id="KW-1003">Cell membrane</keyword>
<evidence type="ECO:0000256" key="7">
    <source>
        <dbReference type="ARBA" id="ARBA00022723"/>
    </source>
</evidence>
<dbReference type="GO" id="GO:0046872">
    <property type="term" value="F:metal ion binding"/>
    <property type="evidence" value="ECO:0007669"/>
    <property type="project" value="UniProtKB-KW"/>
</dbReference>
<evidence type="ECO:0000313" key="15">
    <source>
        <dbReference type="Proteomes" id="UP000177925"/>
    </source>
</evidence>
<keyword evidence="12 13" id="KW-0472">Membrane</keyword>
<evidence type="ECO:0000256" key="4">
    <source>
        <dbReference type="ARBA" id="ARBA00022475"/>
    </source>
</evidence>
<keyword evidence="8" id="KW-0378">Hydrolase</keyword>
<evidence type="ECO:0000256" key="6">
    <source>
        <dbReference type="ARBA" id="ARBA00022692"/>
    </source>
</evidence>
<accession>A0A1F6TA87</accession>
<evidence type="ECO:0000313" key="14">
    <source>
        <dbReference type="EMBL" id="OGI41955.1"/>
    </source>
</evidence>
<feature type="transmembrane region" description="Helical" evidence="13">
    <location>
        <begin position="128"/>
        <end position="153"/>
    </location>
</feature>
<evidence type="ECO:0000256" key="9">
    <source>
        <dbReference type="ARBA" id="ARBA00022833"/>
    </source>
</evidence>
<evidence type="ECO:0000256" key="5">
    <source>
        <dbReference type="ARBA" id="ARBA00022670"/>
    </source>
</evidence>
<feature type="transmembrane region" description="Helical" evidence="13">
    <location>
        <begin position="12"/>
        <end position="32"/>
    </location>
</feature>
<comment type="similarity">
    <text evidence="3">Belongs to the peptidase M50B family.</text>
</comment>
<feature type="transmembrane region" description="Helical" evidence="13">
    <location>
        <begin position="182"/>
        <end position="207"/>
    </location>
</feature>
<feature type="transmembrane region" description="Helical" evidence="13">
    <location>
        <begin position="53"/>
        <end position="74"/>
    </location>
</feature>
<reference evidence="14 15" key="1">
    <citation type="journal article" date="2016" name="Nat. Commun.">
        <title>Thousands of microbial genomes shed light on interconnected biogeochemical processes in an aquifer system.</title>
        <authorList>
            <person name="Anantharaman K."/>
            <person name="Brown C.T."/>
            <person name="Hug L.A."/>
            <person name="Sharon I."/>
            <person name="Castelle C.J."/>
            <person name="Probst A.J."/>
            <person name="Thomas B.C."/>
            <person name="Singh A."/>
            <person name="Wilkins M.J."/>
            <person name="Karaoz U."/>
            <person name="Brodie E.L."/>
            <person name="Williams K.H."/>
            <person name="Hubbard S.S."/>
            <person name="Banfield J.F."/>
        </authorList>
    </citation>
    <scope>NUCLEOTIDE SEQUENCE [LARGE SCALE GENOMIC DNA]</scope>
</reference>
<comment type="subcellular location">
    <subcellularLocation>
        <location evidence="2">Cell membrane</location>
        <topology evidence="2">Multi-pass membrane protein</topology>
    </subcellularLocation>
</comment>
<dbReference type="PANTHER" id="PTHR35864">
    <property type="entry name" value="ZINC METALLOPROTEASE MJ0611-RELATED"/>
    <property type="match status" value="1"/>
</dbReference>
<evidence type="ECO:0000256" key="3">
    <source>
        <dbReference type="ARBA" id="ARBA00007931"/>
    </source>
</evidence>
<dbReference type="InterPro" id="IPR052348">
    <property type="entry name" value="Metallopeptidase_M50B"/>
</dbReference>
<evidence type="ECO:0000256" key="10">
    <source>
        <dbReference type="ARBA" id="ARBA00022989"/>
    </source>
</evidence>
<name>A0A1F6TA87_9PROT</name>
<dbReference type="GO" id="GO:0006508">
    <property type="term" value="P:proteolysis"/>
    <property type="evidence" value="ECO:0007669"/>
    <property type="project" value="UniProtKB-KW"/>
</dbReference>
<dbReference type="InterPro" id="IPR044537">
    <property type="entry name" value="Rip2-like"/>
</dbReference>
<evidence type="ECO:0000256" key="8">
    <source>
        <dbReference type="ARBA" id="ARBA00022801"/>
    </source>
</evidence>
<evidence type="ECO:0000256" key="2">
    <source>
        <dbReference type="ARBA" id="ARBA00004651"/>
    </source>
</evidence>
<dbReference type="AlphaFoldDB" id="A0A1F6TA87"/>
<dbReference type="STRING" id="1817758.A2150_01815"/>
<keyword evidence="10 13" id="KW-1133">Transmembrane helix</keyword>
<gene>
    <name evidence="14" type="ORF">A2150_01815</name>
</gene>
<comment type="cofactor">
    <cofactor evidence="1">
        <name>Zn(2+)</name>
        <dbReference type="ChEBI" id="CHEBI:29105"/>
    </cofactor>
</comment>
<sequence>MDHLSLPQLIAVWVLPILFAITVHEVAHGWVAKQLGDPTAQRLGRLTLNPLKHIDPVGTILVPGLLLVIGGFMFGWAKPVPVTWENLRHPKRDMAIVAAAGPASNFVMAILWALLAKLGGLLPETLQFLGLPMIYMGIAGISINIALMVLNLLPLPPLDGGRVVAGLLPGPWAWQFNRIEPFGFFILLALLATGLLGKLLMPGVLLIQRLVFAMTGLG</sequence>